<gene>
    <name evidence="1" type="ORF">MTCD1_02096</name>
</gene>
<accession>A0ABQ0MVT8</accession>
<reference evidence="1 2" key="1">
    <citation type="submission" date="2017-06" db="EMBL/GenBank/DDBJ databases">
        <title>Whole Genome Sequences of Colwellia marinimaniae MTCD1.</title>
        <authorList>
            <person name="Kusumoto H."/>
            <person name="Inoue M."/>
            <person name="Tanikawa K."/>
            <person name="Maeji H."/>
            <person name="Cameron J.H."/>
            <person name="Bartlett D.H."/>
        </authorList>
    </citation>
    <scope>NUCLEOTIDE SEQUENCE [LARGE SCALE GENOMIC DNA]</scope>
    <source>
        <strain evidence="1 2">MTCD1</strain>
    </source>
</reference>
<name>A0ABQ0MVT8_9GAMM</name>
<comment type="caution">
    <text evidence="1">The sequence shown here is derived from an EMBL/GenBank/DDBJ whole genome shotgun (WGS) entry which is preliminary data.</text>
</comment>
<dbReference type="RefSeq" id="WP_088568942.1">
    <property type="nucleotide sequence ID" value="NZ_BDQM01000015.1"/>
</dbReference>
<evidence type="ECO:0000313" key="1">
    <source>
        <dbReference type="EMBL" id="GAW96480.1"/>
    </source>
</evidence>
<sequence>MARMVDIQWIDFILMPFNSSPEQSFIMAKIHLVPVKNIGLVLKDSRHFVISKAHSEGQEAFKAMNKGLNTSPAWRYC</sequence>
<evidence type="ECO:0000313" key="2">
    <source>
        <dbReference type="Proteomes" id="UP000197068"/>
    </source>
</evidence>
<protein>
    <submittedName>
        <fullName evidence="1">Uncharacterized protein</fullName>
    </submittedName>
</protein>
<organism evidence="1 2">
    <name type="scientific">Colwellia marinimaniae</name>
    <dbReference type="NCBI Taxonomy" id="1513592"/>
    <lineage>
        <taxon>Bacteria</taxon>
        <taxon>Pseudomonadati</taxon>
        <taxon>Pseudomonadota</taxon>
        <taxon>Gammaproteobacteria</taxon>
        <taxon>Alteromonadales</taxon>
        <taxon>Colwelliaceae</taxon>
        <taxon>Colwellia</taxon>
    </lineage>
</organism>
<proteinExistence type="predicted"/>
<dbReference type="Proteomes" id="UP000197068">
    <property type="component" value="Unassembled WGS sequence"/>
</dbReference>
<keyword evidence="2" id="KW-1185">Reference proteome</keyword>
<dbReference type="EMBL" id="BDQM01000015">
    <property type="protein sequence ID" value="GAW96480.1"/>
    <property type="molecule type" value="Genomic_DNA"/>
</dbReference>